<dbReference type="InterPro" id="IPR020846">
    <property type="entry name" value="MFS_dom"/>
</dbReference>
<feature type="transmembrane region" description="Helical" evidence="8">
    <location>
        <begin position="440"/>
        <end position="467"/>
    </location>
</feature>
<sequence>MDNEDNIISKKTRGLSALSLTEMLERFSYYGMQAILLYYMYYSAKMGGLGLNPTMAASIFAIYGSISYLSAACGGYVSDRILGSQKTVIFGAILIIIGQLILSIPLKMLWTLFISLMFLTIGTGLLKPTISTMVGNLYDDNSKSKAYRFTVFLFGINFGALLAPIIIGFLGLHFSFHLGFFAGAIAMIIGLIIFKYNSNEYNRNNSMYTSNPIEPYEVRKIIVFLVLFAISLALTFLLMWVMDGFNLNNIITLLSIITVIIPFVYFFVITTSTNTTDKERKNMRTYILLFICAAFFWGIEEQSPIVIAMLVNSSTDNSFMVNKWLGIVIYLVIAGIIGYLVNKKIFNEIIRVIVYLLLIVGFLYTLLHHGAFELSINKSWYQSINPLFILLFTPLFAKIWRNKEMSATSSFPLGMLFASLSCLVILLPIVFFSAGQFSPLWIVLTIGIVCIGEMFISPIGLSVTYRFAPRKFVSQMMGVWYLSDSIGQAINSQIVKYFSVNNVNYFLTIGLIGVVLSVIMFVILKTVEIEK</sequence>
<accession>A0A387AQ84</accession>
<dbReference type="Proteomes" id="UP000272003">
    <property type="component" value="Chromosome"/>
</dbReference>
<evidence type="ECO:0000256" key="1">
    <source>
        <dbReference type="ARBA" id="ARBA00004651"/>
    </source>
</evidence>
<dbReference type="GO" id="GO:0006857">
    <property type="term" value="P:oligopeptide transport"/>
    <property type="evidence" value="ECO:0007669"/>
    <property type="project" value="InterPro"/>
</dbReference>
<feature type="transmembrane region" description="Helical" evidence="8">
    <location>
        <begin position="319"/>
        <end position="342"/>
    </location>
</feature>
<feature type="transmembrane region" description="Helical" evidence="8">
    <location>
        <begin position="283"/>
        <end position="299"/>
    </location>
</feature>
<feature type="domain" description="Major facilitator superfamily (MFS) profile" evidence="9">
    <location>
        <begin position="1"/>
        <end position="202"/>
    </location>
</feature>
<gene>
    <name evidence="10" type="ORF">D7I45_05320</name>
</gene>
<evidence type="ECO:0000259" key="9">
    <source>
        <dbReference type="PROSITE" id="PS50850"/>
    </source>
</evidence>
<feature type="transmembrane region" description="Helical" evidence="8">
    <location>
        <begin position="151"/>
        <end position="172"/>
    </location>
</feature>
<comment type="subcellular location">
    <subcellularLocation>
        <location evidence="1">Cell membrane</location>
        <topology evidence="1">Multi-pass membrane protein</topology>
    </subcellularLocation>
</comment>
<comment type="similarity">
    <text evidence="2">Belongs to the major facilitator superfamily. Proton-dependent oligopeptide transporter (POT/PTR) (TC 2.A.17) family.</text>
</comment>
<keyword evidence="11" id="KW-1185">Reference proteome</keyword>
<evidence type="ECO:0000256" key="5">
    <source>
        <dbReference type="ARBA" id="ARBA00022692"/>
    </source>
</evidence>
<dbReference type="CDD" id="cd17346">
    <property type="entry name" value="MFS_DtpA_like"/>
    <property type="match status" value="1"/>
</dbReference>
<protein>
    <submittedName>
        <fullName evidence="10">MFS transporter</fullName>
    </submittedName>
</protein>
<organism evidence="10 11">
    <name type="scientific">Apilactobacillus bombintestini</name>
    <dbReference type="NCBI Taxonomy" id="2419772"/>
    <lineage>
        <taxon>Bacteria</taxon>
        <taxon>Bacillati</taxon>
        <taxon>Bacillota</taxon>
        <taxon>Bacilli</taxon>
        <taxon>Lactobacillales</taxon>
        <taxon>Lactobacillaceae</taxon>
        <taxon>Apilactobacillus</taxon>
    </lineage>
</organism>
<dbReference type="InterPro" id="IPR050171">
    <property type="entry name" value="MFS_Transporters"/>
</dbReference>
<dbReference type="Pfam" id="PF00854">
    <property type="entry name" value="PTR2"/>
    <property type="match status" value="2"/>
</dbReference>
<evidence type="ECO:0000256" key="8">
    <source>
        <dbReference type="SAM" id="Phobius"/>
    </source>
</evidence>
<dbReference type="SUPFAM" id="SSF103473">
    <property type="entry name" value="MFS general substrate transporter"/>
    <property type="match status" value="2"/>
</dbReference>
<dbReference type="RefSeq" id="WP_120784686.1">
    <property type="nucleotide sequence ID" value="NZ_CP032626.1"/>
</dbReference>
<dbReference type="InterPro" id="IPR036259">
    <property type="entry name" value="MFS_trans_sf"/>
</dbReference>
<feature type="transmembrane region" description="Helical" evidence="8">
    <location>
        <begin position="27"/>
        <end position="44"/>
    </location>
</feature>
<dbReference type="OrthoDB" id="9772725at2"/>
<feature type="transmembrane region" description="Helical" evidence="8">
    <location>
        <begin position="247"/>
        <end position="271"/>
    </location>
</feature>
<dbReference type="GO" id="GO:0005886">
    <property type="term" value="C:plasma membrane"/>
    <property type="evidence" value="ECO:0007669"/>
    <property type="project" value="UniProtKB-SubCell"/>
</dbReference>
<dbReference type="GO" id="GO:1904680">
    <property type="term" value="F:peptide transmembrane transporter activity"/>
    <property type="evidence" value="ECO:0007669"/>
    <property type="project" value="InterPro"/>
</dbReference>
<evidence type="ECO:0000256" key="7">
    <source>
        <dbReference type="ARBA" id="ARBA00023136"/>
    </source>
</evidence>
<feature type="transmembrane region" description="Helical" evidence="8">
    <location>
        <begin position="56"/>
        <end position="76"/>
    </location>
</feature>
<keyword evidence="7 8" id="KW-0472">Membrane</keyword>
<dbReference type="PROSITE" id="PS50850">
    <property type="entry name" value="MFS"/>
    <property type="match status" value="1"/>
</dbReference>
<dbReference type="EMBL" id="CP032626">
    <property type="protein sequence ID" value="AYF92922.1"/>
    <property type="molecule type" value="Genomic_DNA"/>
</dbReference>
<feature type="transmembrane region" description="Helical" evidence="8">
    <location>
        <begin position="411"/>
        <end position="434"/>
    </location>
</feature>
<keyword evidence="5 8" id="KW-0812">Transmembrane</keyword>
<evidence type="ECO:0000313" key="11">
    <source>
        <dbReference type="Proteomes" id="UP000272003"/>
    </source>
</evidence>
<proteinExistence type="inferred from homology"/>
<evidence type="ECO:0000256" key="2">
    <source>
        <dbReference type="ARBA" id="ARBA00005982"/>
    </source>
</evidence>
<dbReference type="PANTHER" id="PTHR23517">
    <property type="entry name" value="RESISTANCE PROTEIN MDTM, PUTATIVE-RELATED-RELATED"/>
    <property type="match status" value="1"/>
</dbReference>
<evidence type="ECO:0000256" key="3">
    <source>
        <dbReference type="ARBA" id="ARBA00022448"/>
    </source>
</evidence>
<dbReference type="KEGG" id="abom:D7I45_05320"/>
<feature type="transmembrane region" description="Helical" evidence="8">
    <location>
        <begin position="505"/>
        <end position="524"/>
    </location>
</feature>
<dbReference type="InterPro" id="IPR005279">
    <property type="entry name" value="Dipep/tripep_permease"/>
</dbReference>
<feature type="transmembrane region" description="Helical" evidence="8">
    <location>
        <begin position="349"/>
        <end position="367"/>
    </location>
</feature>
<feature type="transmembrane region" description="Helical" evidence="8">
    <location>
        <begin position="112"/>
        <end position="130"/>
    </location>
</feature>
<dbReference type="PROSITE" id="PS01022">
    <property type="entry name" value="PTR2_1"/>
    <property type="match status" value="1"/>
</dbReference>
<dbReference type="AlphaFoldDB" id="A0A387AQ84"/>
<dbReference type="InterPro" id="IPR000109">
    <property type="entry name" value="POT_fam"/>
</dbReference>
<keyword evidence="4" id="KW-1003">Cell membrane</keyword>
<reference evidence="10 11" key="1">
    <citation type="submission" date="2018-09" db="EMBL/GenBank/DDBJ databases">
        <title>Genome sequencing of strain BHWM-4.</title>
        <authorList>
            <person name="Heo J."/>
            <person name="Kim S.-J."/>
            <person name="Kwon S.-W."/>
        </authorList>
    </citation>
    <scope>NUCLEOTIDE SEQUENCE [LARGE SCALE GENOMIC DNA]</scope>
    <source>
        <strain evidence="10 11">BHWM-4</strain>
    </source>
</reference>
<keyword evidence="3" id="KW-0813">Transport</keyword>
<feature type="transmembrane region" description="Helical" evidence="8">
    <location>
        <begin position="218"/>
        <end position="241"/>
    </location>
</feature>
<dbReference type="InterPro" id="IPR018456">
    <property type="entry name" value="PTR2_symporter_CS"/>
</dbReference>
<dbReference type="NCBIfam" id="TIGR00924">
    <property type="entry name" value="yjdL_sub1_fam"/>
    <property type="match status" value="1"/>
</dbReference>
<evidence type="ECO:0000256" key="6">
    <source>
        <dbReference type="ARBA" id="ARBA00022989"/>
    </source>
</evidence>
<feature type="transmembrane region" description="Helical" evidence="8">
    <location>
        <begin position="379"/>
        <end position="399"/>
    </location>
</feature>
<feature type="transmembrane region" description="Helical" evidence="8">
    <location>
        <begin position="178"/>
        <end position="197"/>
    </location>
</feature>
<dbReference type="Gene3D" id="1.20.1250.20">
    <property type="entry name" value="MFS general substrate transporter like domains"/>
    <property type="match status" value="2"/>
</dbReference>
<evidence type="ECO:0000256" key="4">
    <source>
        <dbReference type="ARBA" id="ARBA00022475"/>
    </source>
</evidence>
<feature type="transmembrane region" description="Helical" evidence="8">
    <location>
        <begin position="88"/>
        <end position="106"/>
    </location>
</feature>
<keyword evidence="6 8" id="KW-1133">Transmembrane helix</keyword>
<evidence type="ECO:0000313" key="10">
    <source>
        <dbReference type="EMBL" id="AYF92922.1"/>
    </source>
</evidence>
<name>A0A387AQ84_9LACO</name>
<dbReference type="PANTHER" id="PTHR23517:SF15">
    <property type="entry name" value="PROTON-DEPENDENT OLIGOPEPTIDE FAMILY TRANSPORT PROTEIN"/>
    <property type="match status" value="1"/>
</dbReference>